<sequence>MTITATDLVTGHHNAADLPELREELLDVYRDAYADKITNPFFAEDRYWQRLEVYAVRDGFQLVTGRLHDRLVGYALGYTLPAGSAWWRGLLNEVDAGLLVEDGTRTFALNYIMVRQATRRHGMAKALHDALMASRTESRATLLVQPENVPASAAYANWGWYRIGQLKPFDDAPTYDALILDLGRKR</sequence>
<name>A0A8J3NZ90_9ACTN</name>
<dbReference type="AlphaFoldDB" id="A0A8J3NZ90"/>
<evidence type="ECO:0000313" key="3">
    <source>
        <dbReference type="Proteomes" id="UP000659904"/>
    </source>
</evidence>
<gene>
    <name evidence="2" type="ORF">Cci01nite_33240</name>
</gene>
<organism evidence="2 3">
    <name type="scientific">Catellatospora citrea</name>
    <dbReference type="NCBI Taxonomy" id="53366"/>
    <lineage>
        <taxon>Bacteria</taxon>
        <taxon>Bacillati</taxon>
        <taxon>Actinomycetota</taxon>
        <taxon>Actinomycetes</taxon>
        <taxon>Micromonosporales</taxon>
        <taxon>Micromonosporaceae</taxon>
        <taxon>Catellatospora</taxon>
    </lineage>
</organism>
<reference evidence="2 3" key="1">
    <citation type="submission" date="2021-01" db="EMBL/GenBank/DDBJ databases">
        <title>Whole genome shotgun sequence of Catellatospora citrea NBRC 14495.</title>
        <authorList>
            <person name="Komaki H."/>
            <person name="Tamura T."/>
        </authorList>
    </citation>
    <scope>NUCLEOTIDE SEQUENCE [LARGE SCALE GENOMIC DNA]</scope>
    <source>
        <strain evidence="2 3">NBRC 14495</strain>
    </source>
</reference>
<dbReference type="RefSeq" id="WP_239165477.1">
    <property type="nucleotide sequence ID" value="NZ_BONH01000012.1"/>
</dbReference>
<feature type="domain" description="N-acetyltransferase" evidence="1">
    <location>
        <begin position="1"/>
        <end position="181"/>
    </location>
</feature>
<protein>
    <recommendedName>
        <fullName evidence="1">N-acetyltransferase domain-containing protein</fullName>
    </recommendedName>
</protein>
<dbReference type="InterPro" id="IPR000182">
    <property type="entry name" value="GNAT_dom"/>
</dbReference>
<dbReference type="InterPro" id="IPR016181">
    <property type="entry name" value="Acyl_CoA_acyltransferase"/>
</dbReference>
<dbReference type="Proteomes" id="UP000659904">
    <property type="component" value="Unassembled WGS sequence"/>
</dbReference>
<evidence type="ECO:0000313" key="2">
    <source>
        <dbReference type="EMBL" id="GIF98230.1"/>
    </source>
</evidence>
<dbReference type="PROSITE" id="PS51186">
    <property type="entry name" value="GNAT"/>
    <property type="match status" value="1"/>
</dbReference>
<proteinExistence type="predicted"/>
<evidence type="ECO:0000259" key="1">
    <source>
        <dbReference type="PROSITE" id="PS51186"/>
    </source>
</evidence>
<accession>A0A8J3NZ90</accession>
<dbReference type="Gene3D" id="3.40.630.30">
    <property type="match status" value="1"/>
</dbReference>
<dbReference type="GO" id="GO:0016747">
    <property type="term" value="F:acyltransferase activity, transferring groups other than amino-acyl groups"/>
    <property type="evidence" value="ECO:0007669"/>
    <property type="project" value="InterPro"/>
</dbReference>
<dbReference type="Pfam" id="PF00583">
    <property type="entry name" value="Acetyltransf_1"/>
    <property type="match status" value="1"/>
</dbReference>
<dbReference type="SUPFAM" id="SSF55729">
    <property type="entry name" value="Acyl-CoA N-acyltransferases (Nat)"/>
    <property type="match status" value="1"/>
</dbReference>
<comment type="caution">
    <text evidence="2">The sequence shown here is derived from an EMBL/GenBank/DDBJ whole genome shotgun (WGS) entry which is preliminary data.</text>
</comment>
<keyword evidence="3" id="KW-1185">Reference proteome</keyword>
<dbReference type="EMBL" id="BONH01000012">
    <property type="protein sequence ID" value="GIF98230.1"/>
    <property type="molecule type" value="Genomic_DNA"/>
</dbReference>